<name>T0MIM4_9MICR</name>
<gene>
    <name evidence="1" type="ORF">NAPIS_ORF01585</name>
</gene>
<dbReference type="HOGENOM" id="CLU_1603222_0_0_1"/>
<dbReference type="VEuPathDB" id="MicrosporidiaDB:NAPIS_ORF01585"/>
<dbReference type="AlphaFoldDB" id="T0MIM4"/>
<reference evidence="1 2" key="1">
    <citation type="journal article" date="2013" name="BMC Genomics">
        <title>Genome sequencing and comparative genomics of honey bee microsporidia, Nosema apis reveal novel insights into host-parasite interactions.</title>
        <authorList>
            <person name="Chen Yp."/>
            <person name="Pettis J.S."/>
            <person name="Zhao Y."/>
            <person name="Liu X."/>
            <person name="Tallon L.J."/>
            <person name="Sadzewicz L.D."/>
            <person name="Li R."/>
            <person name="Zheng H."/>
            <person name="Huang S."/>
            <person name="Zhang X."/>
            <person name="Hamilton M.C."/>
            <person name="Pernal S.F."/>
            <person name="Melathopoulos A.P."/>
            <person name="Yan X."/>
            <person name="Evans J.D."/>
        </authorList>
    </citation>
    <scope>NUCLEOTIDE SEQUENCE [LARGE SCALE GENOMIC DNA]</scope>
    <source>
        <strain evidence="1 2">BRL 01</strain>
    </source>
</reference>
<dbReference type="InterPro" id="IPR035992">
    <property type="entry name" value="Ricin_B-like_lectins"/>
</dbReference>
<organism evidence="1 2">
    <name type="scientific">Vairimorpha apis BRL 01</name>
    <dbReference type="NCBI Taxonomy" id="1037528"/>
    <lineage>
        <taxon>Eukaryota</taxon>
        <taxon>Fungi</taxon>
        <taxon>Fungi incertae sedis</taxon>
        <taxon>Microsporidia</taxon>
        <taxon>Nosematidae</taxon>
        <taxon>Vairimorpha</taxon>
    </lineage>
</organism>
<evidence type="ECO:0000313" key="1">
    <source>
        <dbReference type="EMBL" id="EQB60845.1"/>
    </source>
</evidence>
<sequence>MNLLFILINECIASNEIFLSPWNFPLLNLSIFKHNNKEFLQFIDVENIKNYNKQDRFEKPKGYFSFINKNDDLYICNKKNSNLLKSCSNYNKAVKFEEKFFLSKKGSFFVAFNKFCLTLGNKDNETHGFNLVLDLCTYNDNQKFSITSAPVFNENLFNSDRIIEYI</sequence>
<evidence type="ECO:0000313" key="2">
    <source>
        <dbReference type="Proteomes" id="UP000053780"/>
    </source>
</evidence>
<protein>
    <submittedName>
        <fullName evidence="1">Uncharacterized protein</fullName>
    </submittedName>
</protein>
<dbReference type="SUPFAM" id="SSF50370">
    <property type="entry name" value="Ricin B-like lectins"/>
    <property type="match status" value="1"/>
</dbReference>
<dbReference type="Proteomes" id="UP000053780">
    <property type="component" value="Unassembled WGS sequence"/>
</dbReference>
<keyword evidence="2" id="KW-1185">Reference proteome</keyword>
<dbReference type="EMBL" id="KE647226">
    <property type="protein sequence ID" value="EQB60845.1"/>
    <property type="molecule type" value="Genomic_DNA"/>
</dbReference>
<accession>T0MIM4</accession>
<proteinExistence type="predicted"/>